<dbReference type="Proteomes" id="UP001162164">
    <property type="component" value="Unassembled WGS sequence"/>
</dbReference>
<feature type="region of interest" description="Disordered" evidence="1">
    <location>
        <begin position="837"/>
        <end position="867"/>
    </location>
</feature>
<evidence type="ECO:0000256" key="1">
    <source>
        <dbReference type="SAM" id="MobiDB-lite"/>
    </source>
</evidence>
<feature type="compositionally biased region" description="Low complexity" evidence="1">
    <location>
        <begin position="644"/>
        <end position="659"/>
    </location>
</feature>
<evidence type="ECO:0000313" key="2">
    <source>
        <dbReference type="EMBL" id="KAJ8971837.1"/>
    </source>
</evidence>
<organism evidence="2 3">
    <name type="scientific">Molorchus minor</name>
    <dbReference type="NCBI Taxonomy" id="1323400"/>
    <lineage>
        <taxon>Eukaryota</taxon>
        <taxon>Metazoa</taxon>
        <taxon>Ecdysozoa</taxon>
        <taxon>Arthropoda</taxon>
        <taxon>Hexapoda</taxon>
        <taxon>Insecta</taxon>
        <taxon>Pterygota</taxon>
        <taxon>Neoptera</taxon>
        <taxon>Endopterygota</taxon>
        <taxon>Coleoptera</taxon>
        <taxon>Polyphaga</taxon>
        <taxon>Cucujiformia</taxon>
        <taxon>Chrysomeloidea</taxon>
        <taxon>Cerambycidae</taxon>
        <taxon>Lamiinae</taxon>
        <taxon>Monochamini</taxon>
        <taxon>Molorchus</taxon>
    </lineage>
</organism>
<comment type="caution">
    <text evidence="2">The sequence shown here is derived from an EMBL/GenBank/DDBJ whole genome shotgun (WGS) entry which is preliminary data.</text>
</comment>
<evidence type="ECO:0000313" key="3">
    <source>
        <dbReference type="Proteomes" id="UP001162164"/>
    </source>
</evidence>
<reference evidence="2" key="1">
    <citation type="journal article" date="2023" name="Insect Mol. Biol.">
        <title>Genome sequencing provides insights into the evolution of gene families encoding plant cell wall-degrading enzymes in longhorned beetles.</title>
        <authorList>
            <person name="Shin N.R."/>
            <person name="Okamura Y."/>
            <person name="Kirsch R."/>
            <person name="Pauchet Y."/>
        </authorList>
    </citation>
    <scope>NUCLEOTIDE SEQUENCE</scope>
    <source>
        <strain evidence="2">MMC_N1</strain>
    </source>
</reference>
<accession>A0ABQ9J2U0</accession>
<feature type="compositionally biased region" description="Polar residues" evidence="1">
    <location>
        <begin position="772"/>
        <end position="784"/>
    </location>
</feature>
<proteinExistence type="predicted"/>
<sequence>MPTQVEITLEEHESPSPTSSTSSGPSQDKKKEEVIQKVVRKRAVCRSKFRHRNLELFKLGNSIPTSLCKTKEPYNVCTGRNLQMCCETQQNGKKDENCSSSSLTQAIINSIEGSKNSDPVLSTSISLNNEKKLKPKTLNNEVDKTISTGRHNLPLIISELTERKTNKFSNNKPKSTPENNETVIKKTEPISIINRRKSITQRRKTVTGSETTLTSQNEIDIRNVESRRNKLGNPLAEGRRGPVNNTVPQTNPICLSPEDLHINRRRTAANNKLDLNDQGIINRKTQEQRPHPQLTCYNATDLRNMIDIIIIHMTHEFTIDNLMTLNRYYLILHPYMFHPNCKEELRTSIFKSLTQVVLYLSDKLFGTIEDVRLNSYVTSIMQCDLLKHRQLLEVYVPKLNRYRHDDAWMMDFIRMLSQPSMTPAVNKTSNNRHRRGPEMVVNNPIPQNSMYTEPLPAHPFLHSRMANNNMYSNQFLNGPQNLFQTLQPFPPPLPYDVHRFTNPLPGNLSMEYLINLSDYQQFNINRSKNIRSDGSYLADNRCVPPHYNHMLVSNGNRHPVNDIDIMHPRIPGNAANYAPVINKANEVRQRRKNVIQSTPKEPPPLITSVIQDVCYQQRSQIQPPNISQVPSTVPNSGKLMSRQNSESSSTISTVSETNVGPDVEDHLQTNVILNQSRVMDTDVNTNILDSNKPVPENLVVERITQINLENTNTSVGRQTKKSDNTFLYKDCAMEITRAGQSGNSSRLKMVTDTRTKNDTIIERIDVGRNCDSRGSSLKSTTSAKNGEGTTGQEMEVADTDTDYEDSIEEVKVETSDIIYVDEDPDIVIAQFATMPRPKVASPTSMKGVQSLKRKDDGSKEQKEKKLKRRCVIYKPGNCYR</sequence>
<feature type="compositionally biased region" description="Low complexity" evidence="1">
    <location>
        <begin position="15"/>
        <end position="26"/>
    </location>
</feature>
<feature type="region of interest" description="Disordered" evidence="1">
    <location>
        <begin position="196"/>
        <end position="252"/>
    </location>
</feature>
<protein>
    <submittedName>
        <fullName evidence="2">Uncharacterized protein</fullName>
    </submittedName>
</protein>
<feature type="compositionally biased region" description="Polar residues" evidence="1">
    <location>
        <begin position="243"/>
        <end position="252"/>
    </location>
</feature>
<feature type="compositionally biased region" description="Polar residues" evidence="1">
    <location>
        <begin position="624"/>
        <end position="635"/>
    </location>
</feature>
<feature type="compositionally biased region" description="Basic and acidic residues" evidence="1">
    <location>
        <begin position="219"/>
        <end position="228"/>
    </location>
</feature>
<feature type="compositionally biased region" description="Polar residues" evidence="1">
    <location>
        <begin position="206"/>
        <end position="218"/>
    </location>
</feature>
<feature type="region of interest" description="Disordered" evidence="1">
    <location>
        <begin position="1"/>
        <end position="34"/>
    </location>
</feature>
<name>A0ABQ9J2U0_9CUCU</name>
<feature type="compositionally biased region" description="Basic and acidic residues" evidence="1">
    <location>
        <begin position="852"/>
        <end position="863"/>
    </location>
</feature>
<feature type="compositionally biased region" description="Basic residues" evidence="1">
    <location>
        <begin position="196"/>
        <end position="205"/>
    </location>
</feature>
<gene>
    <name evidence="2" type="ORF">NQ317_001550</name>
</gene>
<feature type="region of interest" description="Disordered" evidence="1">
    <location>
        <begin position="771"/>
        <end position="801"/>
    </location>
</feature>
<dbReference type="EMBL" id="JAPWTJ010001427">
    <property type="protein sequence ID" value="KAJ8971837.1"/>
    <property type="molecule type" value="Genomic_DNA"/>
</dbReference>
<keyword evidence="3" id="KW-1185">Reference proteome</keyword>
<feature type="region of interest" description="Disordered" evidence="1">
    <location>
        <begin position="624"/>
        <end position="661"/>
    </location>
</feature>